<feature type="compositionally biased region" description="Low complexity" evidence="2">
    <location>
        <begin position="173"/>
        <end position="184"/>
    </location>
</feature>
<feature type="region of interest" description="Disordered" evidence="2">
    <location>
        <begin position="547"/>
        <end position="699"/>
    </location>
</feature>
<comment type="caution">
    <text evidence="3">The sequence shown here is derived from an EMBL/GenBank/DDBJ whole genome shotgun (WGS) entry which is preliminary data.</text>
</comment>
<feature type="compositionally biased region" description="Polar residues" evidence="2">
    <location>
        <begin position="504"/>
        <end position="515"/>
    </location>
</feature>
<feature type="compositionally biased region" description="Polar residues" evidence="2">
    <location>
        <begin position="629"/>
        <end position="664"/>
    </location>
</feature>
<dbReference type="EMBL" id="BSXW01000800">
    <property type="protein sequence ID" value="GMF29854.1"/>
    <property type="molecule type" value="Genomic_DNA"/>
</dbReference>
<keyword evidence="1" id="KW-0175">Coiled coil</keyword>
<evidence type="ECO:0000256" key="2">
    <source>
        <dbReference type="SAM" id="MobiDB-lite"/>
    </source>
</evidence>
<sequence length="1111" mass="120760">MGKVSVAQVQQNVPGNASREVFQGLFKDLGKQAMALEAILRAVCGRVDKMENWLTEVSFGMTELDLKLRNIAHNIDGTAAVDDEAQGPHRWANPPADDIKPLAATVSKKLGTDKKAVRVTGMAAAILDRLASTSVSTPTAVDSDKNEKPSTKKKSKEKKHGTKKVKSSGLPDVPSTPSPVVVESVPPPVNQLPPQVAEPQRTPIHETNNVVEFANIPMNESVPFKEAPDSQIEKVKSLEEKVQVTNSRPVVEVVPHDEALTEENVQAENTYNEESFVITVTDHNNLVEPVPFKTETVGQESRGELLESDPSNAQSENSSSETSPAISPREIIETMEPQEMQVSEKATTKTHESISEAPDINDSNTQFVKKEDTAIEEVSPAGLPILAADPKLTPSKDKEPELVKAATEDVVTLSPVSPANKTVPVSPAAPKPNVNMPATSSVSSILPNIQVESTIEPFVLKGSAQMSTATPPPTSNPIVFTDVPKPLPAATAPVNIVHEANETALPSSTSNSIMQHVSPPVKESPKQTKTPEAHVVVNQITRSVEAAATATGQQQHTHSASEPTGPIDDPLLPHRGHRRSSKIAPRPSLTKNVEHGAEGGVSRLSGNKRGSQSRRTSVAPKTQPEHEINQPTQQLKPHSPQTLQSVPQESSPAVVTIPTSTADQGNTNEESGGSDSESSSNGSETSSGEEEHEEDVEAGAAVEEISKTMTALKKLKRAQMLSPEEEKELKERAHKKWFQLKGHIKEKQKKDVTNILLKRKKNVFTVSSRIELLEEKSREIFAALKQITNELREKNDKNTHENLRRRVADIEQSLQSVDSRVATLSAPAMEKVADLTNEVLSLRTTVQHQLTTAQVEATTRQSLIEEALANQRALVESLLHDVPAQLASQAELFYEKLKQQPDYTAAIENIRRNLRRKADLKLLKELEARLLGLDAENEDCLVRCLSCRKEVTNPYNEKDSEGDDQEIGSAGGGTSQLRKVNPGPSSARIYRSNVPFSAQPLVQESILEELSEEAVLPPQHKSVQPLLDSVVTQDTMDRHQLQSAGDSNASEIPPVVRVPSVKWSTPAVDGSLKRDARTAQASPLRYAILRIIEYISCLASNICSLSSLLLA</sequence>
<evidence type="ECO:0000313" key="3">
    <source>
        <dbReference type="EMBL" id="GMF29854.1"/>
    </source>
</evidence>
<feature type="compositionally biased region" description="Polar residues" evidence="2">
    <location>
        <begin position="604"/>
        <end position="620"/>
    </location>
</feature>
<evidence type="ECO:0000313" key="4">
    <source>
        <dbReference type="Proteomes" id="UP001165083"/>
    </source>
</evidence>
<feature type="region of interest" description="Disordered" evidence="2">
    <location>
        <begin position="290"/>
        <end position="331"/>
    </location>
</feature>
<name>A0A9W6X3M6_9STRA</name>
<organism evidence="3 4">
    <name type="scientific">Phytophthora lilii</name>
    <dbReference type="NCBI Taxonomy" id="2077276"/>
    <lineage>
        <taxon>Eukaryota</taxon>
        <taxon>Sar</taxon>
        <taxon>Stramenopiles</taxon>
        <taxon>Oomycota</taxon>
        <taxon>Peronosporomycetes</taxon>
        <taxon>Peronosporales</taxon>
        <taxon>Peronosporaceae</taxon>
        <taxon>Phytophthora</taxon>
    </lineage>
</organism>
<feature type="compositionally biased region" description="Polar residues" evidence="2">
    <location>
        <begin position="309"/>
        <end position="325"/>
    </location>
</feature>
<dbReference type="AlphaFoldDB" id="A0A9W6X3M6"/>
<feature type="region of interest" description="Disordered" evidence="2">
    <location>
        <begin position="504"/>
        <end position="532"/>
    </location>
</feature>
<feature type="compositionally biased region" description="Basic residues" evidence="2">
    <location>
        <begin position="151"/>
        <end position="166"/>
    </location>
</feature>
<protein>
    <submittedName>
        <fullName evidence="3">Unnamed protein product</fullName>
    </submittedName>
</protein>
<feature type="compositionally biased region" description="Acidic residues" evidence="2">
    <location>
        <begin position="687"/>
        <end position="697"/>
    </location>
</feature>
<dbReference type="Proteomes" id="UP001165083">
    <property type="component" value="Unassembled WGS sequence"/>
</dbReference>
<feature type="region of interest" description="Disordered" evidence="2">
    <location>
        <begin position="134"/>
        <end position="203"/>
    </location>
</feature>
<accession>A0A9W6X3M6</accession>
<keyword evidence="4" id="KW-1185">Reference proteome</keyword>
<feature type="compositionally biased region" description="Basic and acidic residues" evidence="2">
    <location>
        <begin position="523"/>
        <end position="532"/>
    </location>
</feature>
<gene>
    <name evidence="3" type="ORF">Plil01_001270100</name>
</gene>
<feature type="compositionally biased region" description="Low complexity" evidence="2">
    <location>
        <begin position="665"/>
        <end position="686"/>
    </location>
</feature>
<dbReference type="OrthoDB" id="125393at2759"/>
<reference evidence="3" key="1">
    <citation type="submission" date="2023-04" db="EMBL/GenBank/DDBJ databases">
        <title>Phytophthora lilii NBRC 32176.</title>
        <authorList>
            <person name="Ichikawa N."/>
            <person name="Sato H."/>
            <person name="Tonouchi N."/>
        </authorList>
    </citation>
    <scope>NUCLEOTIDE SEQUENCE</scope>
    <source>
        <strain evidence="3">NBRC 32176</strain>
    </source>
</reference>
<feature type="compositionally biased region" description="Low complexity" evidence="2">
    <location>
        <begin position="547"/>
        <end position="560"/>
    </location>
</feature>
<proteinExistence type="predicted"/>
<evidence type="ECO:0000256" key="1">
    <source>
        <dbReference type="SAM" id="Coils"/>
    </source>
</evidence>
<feature type="coiled-coil region" evidence="1">
    <location>
        <begin position="770"/>
        <end position="820"/>
    </location>
</feature>
<feature type="region of interest" description="Disordered" evidence="2">
    <location>
        <begin position="953"/>
        <end position="984"/>
    </location>
</feature>